<dbReference type="GeneID" id="26136810"/>
<name>A0A0S1XCL1_THEBA</name>
<dbReference type="InterPro" id="IPR014426">
    <property type="entry name" value="UPF0282_hydrls"/>
</dbReference>
<dbReference type="SUPFAM" id="SSF56281">
    <property type="entry name" value="Metallo-hydrolase/oxidoreductase"/>
    <property type="match status" value="1"/>
</dbReference>
<dbReference type="Proteomes" id="UP000066042">
    <property type="component" value="Chromosome"/>
</dbReference>
<dbReference type="Gene3D" id="3.60.15.10">
    <property type="entry name" value="Ribonuclease Z/Hydroxyacylglutathione hydrolase-like"/>
    <property type="match status" value="1"/>
</dbReference>
<sequence>MKIVPLASESLGVRSLATYVKIDKTGILIDPGVALGPKRYSLPPAKAELEALMKAREKIQSYAKKADIVTISHYHYDHHTPFFEGIYESSSPEKAREIYEGKILLIKHPKENINFSQRKRAWNFLKGAEKIAEKVEYADGRFFDFGDFIMEFSPAVPHGSEGTKLGFVIMVMIDDGTKRLVHASDIQLLNRKAVEWIIKQMPDILITGGPPTYLEGYRVKDAWNTGLKNLNEIIKETNAQIILDHHLIRDKRYPEFFAQLEKEPLTFARFLKREDKPLEAYRKELHKIEKGEDADLPFELR</sequence>
<gene>
    <name evidence="2" type="ORF">TBCH5v1_1570</name>
</gene>
<evidence type="ECO:0000313" key="2">
    <source>
        <dbReference type="EMBL" id="ALM75483.1"/>
    </source>
</evidence>
<dbReference type="PIRSF" id="PIRSF004944">
    <property type="entry name" value="UCP004944_hydrls"/>
    <property type="match status" value="1"/>
</dbReference>
<dbReference type="EMBL" id="CP013050">
    <property type="protein sequence ID" value="ALM75483.1"/>
    <property type="molecule type" value="Genomic_DNA"/>
</dbReference>
<proteinExistence type="inferred from homology"/>
<dbReference type="InterPro" id="IPR036866">
    <property type="entry name" value="RibonucZ/Hydroxyglut_hydro"/>
</dbReference>
<accession>A0A0S1XCL1</accession>
<dbReference type="HAMAP" id="MF_01406">
    <property type="entry name" value="UPF0282"/>
    <property type="match status" value="1"/>
</dbReference>
<comment type="similarity">
    <text evidence="1">Belongs to the UPF0282 family.</text>
</comment>
<organism evidence="2 3">
    <name type="scientific">Thermococcus barophilus</name>
    <dbReference type="NCBI Taxonomy" id="55802"/>
    <lineage>
        <taxon>Archaea</taxon>
        <taxon>Methanobacteriati</taxon>
        <taxon>Methanobacteriota</taxon>
        <taxon>Thermococci</taxon>
        <taxon>Thermococcales</taxon>
        <taxon>Thermococcaceae</taxon>
        <taxon>Thermococcus</taxon>
    </lineage>
</organism>
<reference evidence="2 3" key="1">
    <citation type="journal article" date="2016" name="Genome Announc.">
        <title>Complete genome sequence of the hyperthermophilic and piezophilic archaeon Thermococcus barophilus Ch5, capable of growth at the expense of hydrogenogenesis from carbon monoxide and formate.</title>
        <authorList>
            <person name="Oger P."/>
            <person name="Sokolova T.G."/>
            <person name="Kozhevnikova D.A."/>
            <person name="Taranov E.A."/>
            <person name="Vannier P."/>
            <person name="Lee H.S."/>
            <person name="Kwon K.K."/>
            <person name="Kang S.G."/>
            <person name="Lee J.H."/>
            <person name="Bonch-Osmolovskaya E.A."/>
            <person name="Lebedinsky A.V."/>
        </authorList>
    </citation>
    <scope>NUCLEOTIDE SEQUENCE [LARGE SCALE GENOMIC DNA]</scope>
    <source>
        <strain evidence="3">Ch5</strain>
    </source>
</reference>
<dbReference type="InterPro" id="IPR050114">
    <property type="entry name" value="UPF0173_UPF0282_UlaG_hydrolase"/>
</dbReference>
<dbReference type="PANTHER" id="PTHR43546:SF4">
    <property type="entry name" value="UPF0282 PROTEIN MJ1629"/>
    <property type="match status" value="1"/>
</dbReference>
<dbReference type="PATRIC" id="fig|55802.8.peg.1548"/>
<protein>
    <recommendedName>
        <fullName evidence="1">UPF0282 protein TBCH5v1_1570</fullName>
    </recommendedName>
</protein>
<dbReference type="NCBIfam" id="NF003290">
    <property type="entry name" value="PRK04286.1-6"/>
    <property type="match status" value="1"/>
</dbReference>
<dbReference type="AlphaFoldDB" id="A0A0S1XCL1"/>
<evidence type="ECO:0000256" key="1">
    <source>
        <dbReference type="HAMAP-Rule" id="MF_01406"/>
    </source>
</evidence>
<dbReference type="STRING" id="55802.TBCH5v1_1570"/>
<evidence type="ECO:0000313" key="3">
    <source>
        <dbReference type="Proteomes" id="UP000066042"/>
    </source>
</evidence>
<dbReference type="RefSeq" id="WP_056934099.1">
    <property type="nucleotide sequence ID" value="NZ_CP013050.1"/>
</dbReference>
<dbReference type="PANTHER" id="PTHR43546">
    <property type="entry name" value="UPF0173 METAL-DEPENDENT HYDROLASE MJ1163-RELATED"/>
    <property type="match status" value="1"/>
</dbReference>